<dbReference type="UniPathway" id="UPA00253">
    <property type="reaction ID" value="UER00333"/>
</dbReference>
<evidence type="ECO:0000313" key="13">
    <source>
        <dbReference type="EMBL" id="CCF83837.1"/>
    </source>
</evidence>
<dbReference type="HAMAP" id="MF_00193">
    <property type="entry name" value="NadE_ammonia_dep"/>
    <property type="match status" value="1"/>
</dbReference>
<feature type="domain" description="NAD/GMP synthase" evidence="12">
    <location>
        <begin position="5"/>
        <end position="235"/>
    </location>
</feature>
<feature type="binding site" evidence="8">
    <location>
        <position position="32"/>
    </location>
    <ligand>
        <name>Mg(2+)</name>
        <dbReference type="ChEBI" id="CHEBI:18420"/>
    </ligand>
</feature>
<name>I4EGM5_9BACT</name>
<feature type="binding site" evidence="8">
    <location>
        <position position="127"/>
    </location>
    <ligand>
        <name>ATP</name>
        <dbReference type="ChEBI" id="CHEBI:30616"/>
    </ligand>
</feature>
<evidence type="ECO:0000313" key="14">
    <source>
        <dbReference type="Proteomes" id="UP000004221"/>
    </source>
</evidence>
<dbReference type="RefSeq" id="WP_008477501.1">
    <property type="nucleotide sequence ID" value="NZ_CAGS01000200.1"/>
</dbReference>
<dbReference type="NCBIfam" id="NF010587">
    <property type="entry name" value="PRK13980.1"/>
    <property type="match status" value="1"/>
</dbReference>
<feature type="binding site" evidence="8">
    <location>
        <position position="147"/>
    </location>
    <ligand>
        <name>deamido-NAD(+)</name>
        <dbReference type="ChEBI" id="CHEBI:58437"/>
        <note>ligand shared between two neighboring subunits</note>
    </ligand>
</feature>
<evidence type="ECO:0000256" key="2">
    <source>
        <dbReference type="ARBA" id="ARBA00022598"/>
    </source>
</evidence>
<evidence type="ECO:0000256" key="1">
    <source>
        <dbReference type="ARBA" id="ARBA00005859"/>
    </source>
</evidence>
<protein>
    <recommendedName>
        <fullName evidence="8 10">NH(3)-dependent NAD(+) synthetase</fullName>
        <ecNumber evidence="8 10">6.3.1.5</ecNumber>
    </recommendedName>
</protein>
<evidence type="ECO:0000256" key="3">
    <source>
        <dbReference type="ARBA" id="ARBA00022723"/>
    </source>
</evidence>
<keyword evidence="3 8" id="KW-0479">Metal-binding</keyword>
<evidence type="ECO:0000256" key="10">
    <source>
        <dbReference type="RuleBase" id="RU003812"/>
    </source>
</evidence>
<dbReference type="EMBL" id="CAGS01000200">
    <property type="protein sequence ID" value="CCF83837.1"/>
    <property type="molecule type" value="Genomic_DNA"/>
</dbReference>
<feature type="region of interest" description="Disordered" evidence="11">
    <location>
        <begin position="228"/>
        <end position="250"/>
    </location>
</feature>
<dbReference type="GO" id="GO:0004359">
    <property type="term" value="F:glutaminase activity"/>
    <property type="evidence" value="ECO:0007669"/>
    <property type="project" value="InterPro"/>
</dbReference>
<feature type="binding site" description="in other chain" evidence="8">
    <location>
        <position position="140"/>
    </location>
    <ligand>
        <name>deamido-NAD(+)</name>
        <dbReference type="ChEBI" id="CHEBI:58437"/>
        <note>ligand shared between two neighboring subunits</note>
    </ligand>
</feature>
<feature type="binding site" evidence="8">
    <location>
        <begin position="26"/>
        <end position="33"/>
    </location>
    <ligand>
        <name>ATP</name>
        <dbReference type="ChEBI" id="CHEBI:30616"/>
    </ligand>
</feature>
<keyword evidence="4 8" id="KW-0547">Nucleotide-binding</keyword>
<keyword evidence="5 8" id="KW-0067">ATP-binding</keyword>
<dbReference type="CDD" id="cd00553">
    <property type="entry name" value="NAD_synthase"/>
    <property type="match status" value="1"/>
</dbReference>
<dbReference type="EC" id="6.3.1.5" evidence="8 10"/>
<dbReference type="PANTHER" id="PTHR23090">
    <property type="entry name" value="NH 3 /GLUTAMINE-DEPENDENT NAD + SYNTHETASE"/>
    <property type="match status" value="1"/>
</dbReference>
<keyword evidence="6 8" id="KW-0460">Magnesium</keyword>
<dbReference type="InterPro" id="IPR022926">
    <property type="entry name" value="NH(3)-dep_NAD(+)_synth"/>
</dbReference>
<comment type="subunit">
    <text evidence="8">Homodimer.</text>
</comment>
<evidence type="ECO:0000256" key="4">
    <source>
        <dbReference type="ARBA" id="ARBA00022741"/>
    </source>
</evidence>
<evidence type="ECO:0000256" key="8">
    <source>
        <dbReference type="HAMAP-Rule" id="MF_00193"/>
    </source>
</evidence>
<accession>I4EGM5</accession>
<keyword evidence="2 8" id="KW-0436">Ligase</keyword>
<comment type="pathway">
    <text evidence="8">Cofactor biosynthesis; NAD(+) biosynthesis; NAD(+) from deamido-NAD(+) (ammonia route): step 1/1.</text>
</comment>
<dbReference type="FunFam" id="3.40.50.620:FF:000106">
    <property type="entry name" value="Glutamine-dependent NAD(+) synthetase"/>
    <property type="match status" value="1"/>
</dbReference>
<proteinExistence type="inferred from homology"/>
<dbReference type="InterPro" id="IPR014729">
    <property type="entry name" value="Rossmann-like_a/b/a_fold"/>
</dbReference>
<dbReference type="GO" id="GO:0008795">
    <property type="term" value="F:NAD+ synthase activity"/>
    <property type="evidence" value="ECO:0007669"/>
    <property type="project" value="UniProtKB-UniRule"/>
</dbReference>
<comment type="similarity">
    <text evidence="1 8 9">Belongs to the NAD synthetase family.</text>
</comment>
<evidence type="ECO:0000256" key="9">
    <source>
        <dbReference type="RuleBase" id="RU003811"/>
    </source>
</evidence>
<comment type="catalytic activity">
    <reaction evidence="8 10">
        <text>deamido-NAD(+) + NH4(+) + ATP = AMP + diphosphate + NAD(+) + H(+)</text>
        <dbReference type="Rhea" id="RHEA:21188"/>
        <dbReference type="ChEBI" id="CHEBI:15378"/>
        <dbReference type="ChEBI" id="CHEBI:28938"/>
        <dbReference type="ChEBI" id="CHEBI:30616"/>
        <dbReference type="ChEBI" id="CHEBI:33019"/>
        <dbReference type="ChEBI" id="CHEBI:57540"/>
        <dbReference type="ChEBI" id="CHEBI:58437"/>
        <dbReference type="ChEBI" id="CHEBI:456215"/>
        <dbReference type="EC" id="6.3.1.5"/>
    </reaction>
</comment>
<feature type="binding site" description="in other chain" evidence="8">
    <location>
        <position position="107"/>
    </location>
    <ligand>
        <name>deamido-NAD(+)</name>
        <dbReference type="ChEBI" id="CHEBI:58437"/>
        <note>ligand shared between two neighboring subunits</note>
    </ligand>
</feature>
<feature type="binding site" description="in other chain" evidence="8">
    <location>
        <begin position="230"/>
        <end position="231"/>
    </location>
    <ligand>
        <name>deamido-NAD(+)</name>
        <dbReference type="ChEBI" id="CHEBI:58437"/>
        <note>ligand shared between two neighboring subunits</note>
    </ligand>
</feature>
<dbReference type="NCBIfam" id="TIGR00552">
    <property type="entry name" value="nadE"/>
    <property type="match status" value="1"/>
</dbReference>
<dbReference type="OrthoDB" id="9803818at2"/>
<dbReference type="SUPFAM" id="SSF52402">
    <property type="entry name" value="Adenine nucleotide alpha hydrolases-like"/>
    <property type="match status" value="1"/>
</dbReference>
<dbReference type="GO" id="GO:0003952">
    <property type="term" value="F:NAD+ synthase (glutamine-hydrolyzing) activity"/>
    <property type="evidence" value="ECO:0007669"/>
    <property type="project" value="InterPro"/>
</dbReference>
<gene>
    <name evidence="8 13" type="primary">nadE</name>
    <name evidence="13" type="ORF">NITHO_2790001</name>
</gene>
<comment type="function">
    <text evidence="8">Catalyzes the ATP-dependent amidation of deamido-NAD to form NAD. Uses ammonia as a nitrogen source.</text>
</comment>
<keyword evidence="7 8" id="KW-0520">NAD</keyword>
<dbReference type="InterPro" id="IPR003694">
    <property type="entry name" value="NAD_synthase"/>
</dbReference>
<dbReference type="GO" id="GO:0005524">
    <property type="term" value="F:ATP binding"/>
    <property type="evidence" value="ECO:0007669"/>
    <property type="project" value="UniProtKB-UniRule"/>
</dbReference>
<dbReference type="GO" id="GO:0009435">
    <property type="term" value="P:NAD+ biosynthetic process"/>
    <property type="evidence" value="ECO:0007669"/>
    <property type="project" value="UniProtKB-UniRule"/>
</dbReference>
<organism evidence="13 14">
    <name type="scientific">Nitrolancea hollandica Lb</name>
    <dbReference type="NCBI Taxonomy" id="1129897"/>
    <lineage>
        <taxon>Bacteria</taxon>
        <taxon>Pseudomonadati</taxon>
        <taxon>Thermomicrobiota</taxon>
        <taxon>Thermomicrobia</taxon>
        <taxon>Sphaerobacterales</taxon>
        <taxon>Sphaerobacterineae</taxon>
        <taxon>Sphaerobacteraceae</taxon>
        <taxon>Nitrolancea</taxon>
    </lineage>
</organism>
<dbReference type="GO" id="GO:0046872">
    <property type="term" value="F:metal ion binding"/>
    <property type="evidence" value="ECO:0007669"/>
    <property type="project" value="UniProtKB-KW"/>
</dbReference>
<dbReference type="GO" id="GO:0005737">
    <property type="term" value="C:cytoplasm"/>
    <property type="evidence" value="ECO:0007669"/>
    <property type="project" value="InterPro"/>
</dbReference>
<evidence type="ECO:0000256" key="6">
    <source>
        <dbReference type="ARBA" id="ARBA00022842"/>
    </source>
</evidence>
<dbReference type="AlphaFoldDB" id="I4EGM5"/>
<feature type="binding site" evidence="8">
    <location>
        <position position="178"/>
    </location>
    <ligand>
        <name>ATP</name>
        <dbReference type="ChEBI" id="CHEBI:30616"/>
    </ligand>
</feature>
<evidence type="ECO:0000256" key="5">
    <source>
        <dbReference type="ARBA" id="ARBA00022840"/>
    </source>
</evidence>
<keyword evidence="14" id="KW-1185">Reference proteome</keyword>
<dbReference type="Pfam" id="PF02540">
    <property type="entry name" value="NAD_synthase"/>
    <property type="match status" value="1"/>
</dbReference>
<feature type="binding site" evidence="8">
    <location>
        <position position="132"/>
    </location>
    <ligand>
        <name>Mg(2+)</name>
        <dbReference type="ChEBI" id="CHEBI:18420"/>
    </ligand>
</feature>
<dbReference type="Proteomes" id="UP000004221">
    <property type="component" value="Unassembled WGS sequence"/>
</dbReference>
<comment type="caution">
    <text evidence="13">The sequence shown here is derived from an EMBL/GenBank/DDBJ whole genome shotgun (WGS) entry which is preliminary data.</text>
</comment>
<evidence type="ECO:0000256" key="11">
    <source>
        <dbReference type="SAM" id="MobiDB-lite"/>
    </source>
</evidence>
<dbReference type="Gene3D" id="3.40.50.620">
    <property type="entry name" value="HUPs"/>
    <property type="match status" value="1"/>
</dbReference>
<dbReference type="PANTHER" id="PTHR23090:SF9">
    <property type="entry name" value="GLUTAMINE-DEPENDENT NAD(+) SYNTHETASE"/>
    <property type="match status" value="1"/>
</dbReference>
<evidence type="ECO:0000259" key="12">
    <source>
        <dbReference type="Pfam" id="PF02540"/>
    </source>
</evidence>
<evidence type="ECO:0000256" key="7">
    <source>
        <dbReference type="ARBA" id="ARBA00023027"/>
    </source>
</evidence>
<sequence>MNLADAITEWIRTQVEQAGAKGAIVGLSGGIDSAVVSALAARGLGRDRVLGVMMPAHSHPEDVAHAEEGARSCGIPTITVDLSGVFDLLRQTLPPGNDLAVANLKPRLRMLTLYYLANTRGFLVAGTGNKSELMAGYFTKYGDGGVDILPLGGLYKHQVRELARELSCPVSIIEKPPSAGLWAGQTDEAEMGITYEDLDSILAAIERGDTSGFPPEKVERVLGMMARSEHKRHTPPVFEPGQVQGKAGSH</sequence>
<reference evidence="13 14" key="1">
    <citation type="journal article" date="2012" name="ISME J.">
        <title>Nitrification expanded: discovery, physiology and genomics of a nitrite-oxidizing bacterium from the phylum Chloroflexi.</title>
        <authorList>
            <person name="Sorokin D.Y."/>
            <person name="Lucker S."/>
            <person name="Vejmelkova D."/>
            <person name="Kostrikina N.A."/>
            <person name="Kleerebezem R."/>
            <person name="Rijpstra W.I."/>
            <person name="Damste J.S."/>
            <person name="Le Paslier D."/>
            <person name="Muyzer G."/>
            <person name="Wagner M."/>
            <person name="van Loosdrecht M.C."/>
            <person name="Daims H."/>
        </authorList>
    </citation>
    <scope>NUCLEOTIDE SEQUENCE [LARGE SCALE GENOMIC DNA]</scope>
    <source>
        <strain evidence="14">none</strain>
    </source>
</reference>
<dbReference type="InterPro" id="IPR022310">
    <property type="entry name" value="NAD/GMP_synthase"/>
</dbReference>
<feature type="binding site" evidence="8">
    <location>
        <position position="156"/>
    </location>
    <ligand>
        <name>ATP</name>
        <dbReference type="ChEBI" id="CHEBI:30616"/>
    </ligand>
</feature>